<sequence length="223" mass="23883">MAGPVRVPVLPDQQRAARRRPEPPPGADGQPAPHPDPLTPRRGTSTPPTTPCLEAPHDHSPVAPAAEDLTFSYEYAVDINLGTLTDPIWQQFRGISAVDPQKPPVSVEAATYDDRGAPNSKKVSVSFTLGFTAQGRRLASGSYRPEIEKLLELENAVGDAAVGHFRWYDNPAEGSPNPSDAHEGFGIATVTRQNTGNDQVAGWTVNIAGQGRPTRIENPALDD</sequence>
<reference evidence="2" key="1">
    <citation type="journal article" date="2014" name="Int. J. Syst. Evol. Microbiol.">
        <title>Complete genome sequence of Corynebacterium casei LMG S-19264T (=DSM 44701T), isolated from a smear-ripened cheese.</title>
        <authorList>
            <consortium name="US DOE Joint Genome Institute (JGI-PGF)"/>
            <person name="Walter F."/>
            <person name="Albersmeier A."/>
            <person name="Kalinowski J."/>
            <person name="Ruckert C."/>
        </authorList>
    </citation>
    <scope>NUCLEOTIDE SEQUENCE</scope>
    <source>
        <strain evidence="2">NBRC 112290</strain>
    </source>
</reference>
<dbReference type="NCBIfam" id="NF047353">
    <property type="entry name" value="tube_lmo2291"/>
    <property type="match status" value="1"/>
</dbReference>
<dbReference type="EMBL" id="BSUM01000001">
    <property type="protein sequence ID" value="GMA31603.1"/>
    <property type="molecule type" value="Genomic_DNA"/>
</dbReference>
<accession>A0AA37XEB2</accession>
<evidence type="ECO:0000256" key="1">
    <source>
        <dbReference type="SAM" id="MobiDB-lite"/>
    </source>
</evidence>
<organism evidence="2 3">
    <name type="scientific">Litorihabitans aurantiacus</name>
    <dbReference type="NCBI Taxonomy" id="1930061"/>
    <lineage>
        <taxon>Bacteria</taxon>
        <taxon>Bacillati</taxon>
        <taxon>Actinomycetota</taxon>
        <taxon>Actinomycetes</taxon>
        <taxon>Micrococcales</taxon>
        <taxon>Beutenbergiaceae</taxon>
        <taxon>Litorihabitans</taxon>
    </lineage>
</organism>
<name>A0AA37XEB2_9MICO</name>
<comment type="caution">
    <text evidence="2">The sequence shown here is derived from an EMBL/GenBank/DDBJ whole genome shotgun (WGS) entry which is preliminary data.</text>
</comment>
<dbReference type="AlphaFoldDB" id="A0AA37XEB2"/>
<keyword evidence="3" id="KW-1185">Reference proteome</keyword>
<dbReference type="Proteomes" id="UP001157161">
    <property type="component" value="Unassembled WGS sequence"/>
</dbReference>
<reference evidence="2" key="2">
    <citation type="submission" date="2023-02" db="EMBL/GenBank/DDBJ databases">
        <authorList>
            <person name="Sun Q."/>
            <person name="Mori K."/>
        </authorList>
    </citation>
    <scope>NUCLEOTIDE SEQUENCE</scope>
    <source>
        <strain evidence="2">NBRC 112290</strain>
    </source>
</reference>
<evidence type="ECO:0000313" key="2">
    <source>
        <dbReference type="EMBL" id="GMA31603.1"/>
    </source>
</evidence>
<gene>
    <name evidence="2" type="ORF">GCM10025875_15950</name>
</gene>
<evidence type="ECO:0000313" key="3">
    <source>
        <dbReference type="Proteomes" id="UP001157161"/>
    </source>
</evidence>
<feature type="region of interest" description="Disordered" evidence="1">
    <location>
        <begin position="1"/>
        <end position="63"/>
    </location>
</feature>
<proteinExistence type="predicted"/>
<protein>
    <submittedName>
        <fullName evidence="2">Uncharacterized protein</fullName>
    </submittedName>
</protein>
<dbReference type="RefSeq" id="WP_431310145.1">
    <property type="nucleotide sequence ID" value="NZ_BSUM01000001.1"/>
</dbReference>